<accession>C1GT25</accession>
<keyword evidence="3" id="KW-1185">Reference proteome</keyword>
<proteinExistence type="predicted"/>
<dbReference type="AlphaFoldDB" id="C1GT25"/>
<evidence type="ECO:0000313" key="2">
    <source>
        <dbReference type="EMBL" id="EEH39208.2"/>
    </source>
</evidence>
<evidence type="ECO:0000313" key="3">
    <source>
        <dbReference type="Proteomes" id="UP000002059"/>
    </source>
</evidence>
<dbReference type="GeneID" id="9099963"/>
<dbReference type="EMBL" id="KN293994">
    <property type="protein sequence ID" value="EEH39208.2"/>
    <property type="molecule type" value="Genomic_DNA"/>
</dbReference>
<name>C1GT25_PARBA</name>
<dbReference type="RefSeq" id="XP_015701315.1">
    <property type="nucleotide sequence ID" value="XM_015844407.1"/>
</dbReference>
<dbReference type="KEGG" id="pbl:PAAG_01670"/>
<dbReference type="HOGENOM" id="CLU_1855870_0_0_1"/>
<evidence type="ECO:0000256" key="1">
    <source>
        <dbReference type="SAM" id="MobiDB-lite"/>
    </source>
</evidence>
<feature type="region of interest" description="Disordered" evidence="1">
    <location>
        <begin position="92"/>
        <end position="111"/>
    </location>
</feature>
<gene>
    <name evidence="2" type="ORF">PAAG_01670</name>
</gene>
<reference evidence="2 3" key="1">
    <citation type="journal article" date="2011" name="PLoS Genet.">
        <title>Comparative genomic analysis of human fungal pathogens causing paracoccidioidomycosis.</title>
        <authorList>
            <person name="Desjardins C.A."/>
            <person name="Champion M.D."/>
            <person name="Holder J.W."/>
            <person name="Muszewska A."/>
            <person name="Goldberg J."/>
            <person name="Bailao A.M."/>
            <person name="Brigido M.M."/>
            <person name="Ferreira M.E."/>
            <person name="Garcia A.M."/>
            <person name="Grynberg M."/>
            <person name="Gujja S."/>
            <person name="Heiman D.I."/>
            <person name="Henn M.R."/>
            <person name="Kodira C.D."/>
            <person name="Leon-Narvaez H."/>
            <person name="Longo L.V."/>
            <person name="Ma L.J."/>
            <person name="Malavazi I."/>
            <person name="Matsuo A.L."/>
            <person name="Morais F.V."/>
            <person name="Pereira M."/>
            <person name="Rodriguez-Brito S."/>
            <person name="Sakthikumar S."/>
            <person name="Salem-Izacc S.M."/>
            <person name="Sykes S.M."/>
            <person name="Teixeira M.M."/>
            <person name="Vallejo M.C."/>
            <person name="Walter M.E."/>
            <person name="Yandava C."/>
            <person name="Young S."/>
            <person name="Zeng Q."/>
            <person name="Zucker J."/>
            <person name="Felipe M.S."/>
            <person name="Goldman G.H."/>
            <person name="Haas B.J."/>
            <person name="McEwen J.G."/>
            <person name="Nino-Vega G."/>
            <person name="Puccia R."/>
            <person name="San-Blas G."/>
            <person name="Soares C.M."/>
            <person name="Birren B.W."/>
            <person name="Cuomo C.A."/>
        </authorList>
    </citation>
    <scope>NUCLEOTIDE SEQUENCE [LARGE SCALE GENOMIC DNA]</scope>
    <source>
        <strain evidence="3">ATCC MYA-826 / Pb01</strain>
    </source>
</reference>
<dbReference type="VEuPathDB" id="FungiDB:PAAG_01670"/>
<dbReference type="Proteomes" id="UP000002059">
    <property type="component" value="Partially assembled WGS sequence"/>
</dbReference>
<dbReference type="OrthoDB" id="10574048at2759"/>
<sequence>MKAAFPVHDGRYQPRLKTSLYISSVQSVEMRTCIFHRTWPAVCIRIKRGQRTAIWGGVGCVCPAQPNRLPSGPTTSMNLLLLIPGGRTVSSEYSPSRNVSEPVRAKNTGVKVEQRMELTLKQAKRLWPTTGRRGGSTD</sequence>
<protein>
    <submittedName>
        <fullName evidence="2">Uncharacterized protein</fullName>
    </submittedName>
</protein>
<organism evidence="2 3">
    <name type="scientific">Paracoccidioides lutzii (strain ATCC MYA-826 / Pb01)</name>
    <name type="common">Paracoccidioides brasiliensis</name>
    <dbReference type="NCBI Taxonomy" id="502779"/>
    <lineage>
        <taxon>Eukaryota</taxon>
        <taxon>Fungi</taxon>
        <taxon>Dikarya</taxon>
        <taxon>Ascomycota</taxon>
        <taxon>Pezizomycotina</taxon>
        <taxon>Eurotiomycetes</taxon>
        <taxon>Eurotiomycetidae</taxon>
        <taxon>Onygenales</taxon>
        <taxon>Ajellomycetaceae</taxon>
        <taxon>Paracoccidioides</taxon>
    </lineage>
</organism>